<dbReference type="PANTHER" id="PTHR15107">
    <property type="entry name" value="RETINOBLASTOMA BINDING PROTEIN 8"/>
    <property type="match status" value="1"/>
</dbReference>
<accession>A0AAV7P639</accession>
<feature type="region of interest" description="Disordered" evidence="2">
    <location>
        <begin position="531"/>
        <end position="612"/>
    </location>
</feature>
<feature type="compositionally biased region" description="Polar residues" evidence="2">
    <location>
        <begin position="660"/>
        <end position="683"/>
    </location>
</feature>
<feature type="region of interest" description="Disordered" evidence="2">
    <location>
        <begin position="314"/>
        <end position="334"/>
    </location>
</feature>
<reference evidence="4" key="1">
    <citation type="journal article" date="2022" name="bioRxiv">
        <title>Sequencing and chromosome-scale assembly of the giantPleurodeles waltlgenome.</title>
        <authorList>
            <person name="Brown T."/>
            <person name="Elewa A."/>
            <person name="Iarovenko S."/>
            <person name="Subramanian E."/>
            <person name="Araus A.J."/>
            <person name="Petzold A."/>
            <person name="Susuki M."/>
            <person name="Suzuki K.-i.T."/>
            <person name="Hayashi T."/>
            <person name="Toyoda A."/>
            <person name="Oliveira C."/>
            <person name="Osipova E."/>
            <person name="Leigh N.D."/>
            <person name="Simon A."/>
            <person name="Yun M.H."/>
        </authorList>
    </citation>
    <scope>NUCLEOTIDE SEQUENCE</scope>
    <source>
        <strain evidence="4">20211129_DDA</strain>
        <tissue evidence="4">Liver</tissue>
    </source>
</reference>
<dbReference type="AlphaFoldDB" id="A0AAV7P639"/>
<feature type="region of interest" description="Disordered" evidence="2">
    <location>
        <begin position="126"/>
        <end position="199"/>
    </location>
</feature>
<comment type="caution">
    <text evidence="4">The sequence shown here is derived from an EMBL/GenBank/DDBJ whole genome shotgun (WGS) entry which is preliminary data.</text>
</comment>
<dbReference type="PANTHER" id="PTHR15107:SF3">
    <property type="entry name" value="RBBP8 N-TERMINAL-LIKE PROTEIN"/>
    <property type="match status" value="1"/>
</dbReference>
<name>A0AAV7P639_PLEWA</name>
<gene>
    <name evidence="4" type="ORF">NDU88_001089</name>
</gene>
<dbReference type="Pfam" id="PF10482">
    <property type="entry name" value="CtIP_N"/>
    <property type="match status" value="1"/>
</dbReference>
<feature type="compositionally biased region" description="Basic and acidic residues" evidence="2">
    <location>
        <begin position="318"/>
        <end position="334"/>
    </location>
</feature>
<feature type="coiled-coil region" evidence="1">
    <location>
        <begin position="12"/>
        <end position="67"/>
    </location>
</feature>
<proteinExistence type="predicted"/>
<feature type="region of interest" description="Disordered" evidence="2">
    <location>
        <begin position="624"/>
        <end position="683"/>
    </location>
</feature>
<evidence type="ECO:0000256" key="2">
    <source>
        <dbReference type="SAM" id="MobiDB-lite"/>
    </source>
</evidence>
<dbReference type="EMBL" id="JANPWB010000011">
    <property type="protein sequence ID" value="KAJ1122604.1"/>
    <property type="molecule type" value="Genomic_DNA"/>
</dbReference>
<dbReference type="InterPro" id="IPR019518">
    <property type="entry name" value="CtIP_N"/>
</dbReference>
<feature type="compositionally biased region" description="Polar residues" evidence="2">
    <location>
        <begin position="547"/>
        <end position="557"/>
    </location>
</feature>
<protein>
    <recommendedName>
        <fullName evidence="3">DNA endonuclease Ctp1 N-terminal domain-containing protein</fullName>
    </recommendedName>
</protein>
<sequence>METFSEAWNKLKDLHEKEVIGLQAKLAELTMEKCRDTQRIEELFAKNHLLREQQKVLNENVKVLENRLRAGLCDRCTVTQEMAKKKQHEFESTHFQSLQHISSLTNEINGLKEENKTLMEELNMLKNPDDRTKTQPVVLPETPSTPNSPLPLASPGTLKKSLEKSPSKECEEREDGPCPNLAEEKSVPRLSPGPRASPAVMATSDRRLYELNPQRISNQLHGTIAVVRPGSRPCQNERSSEGLTQMQCKATTPNYHTDADTHCRESWERRSHYESLKQSSRDDHFYRFNQHLARHRTAMRSHAITMDSIARLSSHVPKSREAEPVRKHSQDDWDERSPVVGRVVYLSEQDLKGRLSILEQQERLQYFRVRKQQQLQWARMESPKDSGLPQPSHNQQVMGAERVQCRDPKNEELRSPYTCDQQDRNQHLRNSKKPETTWASVSAPPDKPLDLSDYGRGRDSQGSPENSWPKLCQPEPSRQSPACKEGSSPLETVTSPLNKLDNNVGSQCSRIPLSMMSDNHYQRENDTSQVMAEDRDCESSLDWKSLPQGNDTRQVASCTRDETSGIRMTFSVRRQNPDLEPDEEDGELPKGESDESESSDNEMNIQYDTERKCQTQVEEGKYFCVKDKAQGTAKKRKRGHDPWTRAHRRFTKGRKKGKDLQSQPATEEMDNSTSSSNDVFGGT</sequence>
<dbReference type="Proteomes" id="UP001066276">
    <property type="component" value="Chromosome 7"/>
</dbReference>
<feature type="compositionally biased region" description="Basic and acidic residues" evidence="2">
    <location>
        <begin position="447"/>
        <end position="459"/>
    </location>
</feature>
<evidence type="ECO:0000313" key="5">
    <source>
        <dbReference type="Proteomes" id="UP001066276"/>
    </source>
</evidence>
<evidence type="ECO:0000256" key="1">
    <source>
        <dbReference type="SAM" id="Coils"/>
    </source>
</evidence>
<feature type="compositionally biased region" description="Polar residues" evidence="2">
    <location>
        <begin position="489"/>
        <end position="508"/>
    </location>
</feature>
<evidence type="ECO:0000259" key="3">
    <source>
        <dbReference type="Pfam" id="PF10482"/>
    </source>
</evidence>
<keyword evidence="1" id="KW-0175">Coiled coil</keyword>
<feature type="compositionally biased region" description="Basic residues" evidence="2">
    <location>
        <begin position="633"/>
        <end position="657"/>
    </location>
</feature>
<feature type="domain" description="DNA endonuclease Ctp1 N-terminal" evidence="3">
    <location>
        <begin position="4"/>
        <end position="122"/>
    </location>
</feature>
<organism evidence="4 5">
    <name type="scientific">Pleurodeles waltl</name>
    <name type="common">Iberian ribbed newt</name>
    <dbReference type="NCBI Taxonomy" id="8319"/>
    <lineage>
        <taxon>Eukaryota</taxon>
        <taxon>Metazoa</taxon>
        <taxon>Chordata</taxon>
        <taxon>Craniata</taxon>
        <taxon>Vertebrata</taxon>
        <taxon>Euteleostomi</taxon>
        <taxon>Amphibia</taxon>
        <taxon>Batrachia</taxon>
        <taxon>Caudata</taxon>
        <taxon>Salamandroidea</taxon>
        <taxon>Salamandridae</taxon>
        <taxon>Pleurodelinae</taxon>
        <taxon>Pleurodeles</taxon>
    </lineage>
</organism>
<keyword evidence="5" id="KW-1185">Reference proteome</keyword>
<feature type="compositionally biased region" description="Basic and acidic residues" evidence="2">
    <location>
        <begin position="403"/>
        <end position="414"/>
    </location>
</feature>
<dbReference type="InterPro" id="IPR033316">
    <property type="entry name" value="RBBP8-like"/>
</dbReference>
<evidence type="ECO:0000313" key="4">
    <source>
        <dbReference type="EMBL" id="KAJ1122604.1"/>
    </source>
</evidence>
<feature type="compositionally biased region" description="Basic and acidic residues" evidence="2">
    <location>
        <begin position="160"/>
        <end position="171"/>
    </location>
</feature>
<feature type="region of interest" description="Disordered" evidence="2">
    <location>
        <begin position="378"/>
        <end position="508"/>
    </location>
</feature>